<organism evidence="4 5">
    <name type="scientific">Hypericibacter terrae</name>
    <dbReference type="NCBI Taxonomy" id="2602015"/>
    <lineage>
        <taxon>Bacteria</taxon>
        <taxon>Pseudomonadati</taxon>
        <taxon>Pseudomonadota</taxon>
        <taxon>Alphaproteobacteria</taxon>
        <taxon>Rhodospirillales</taxon>
        <taxon>Dongiaceae</taxon>
        <taxon>Hypericibacter</taxon>
    </lineage>
</organism>
<dbReference type="RefSeq" id="WP_151178634.1">
    <property type="nucleotide sequence ID" value="NZ_CP042906.1"/>
</dbReference>
<gene>
    <name evidence="4" type="ORF">FRZ44_37870</name>
</gene>
<keyword evidence="5" id="KW-1185">Reference proteome</keyword>
<evidence type="ECO:0000313" key="4">
    <source>
        <dbReference type="EMBL" id="QEX18480.1"/>
    </source>
</evidence>
<feature type="domain" description="Tip attachment protein J HDII-ins2" evidence="3">
    <location>
        <begin position="111"/>
        <end position="178"/>
    </location>
</feature>
<evidence type="ECO:0000259" key="2">
    <source>
        <dbReference type="Pfam" id="PF13550"/>
    </source>
</evidence>
<dbReference type="PANTHER" id="PTHR36251:SF2">
    <property type="entry name" value="GIFSY-2 PROPHAGE HOST SPECIFICITY PROTEIN J, PHAGE LAMBDA"/>
    <property type="match status" value="1"/>
</dbReference>
<protein>
    <submittedName>
        <fullName evidence="4">Uncharacterized protein</fullName>
    </submittedName>
</protein>
<feature type="region of interest" description="Disordered" evidence="1">
    <location>
        <begin position="18"/>
        <end position="42"/>
    </location>
</feature>
<reference evidence="4 5" key="1">
    <citation type="submission" date="2019-08" db="EMBL/GenBank/DDBJ databases">
        <title>Hyperibacter terrae gen. nov., sp. nov. and Hyperibacter viscosus sp. nov., two new members in the family Rhodospirillaceae isolated from the rhizosphere of Hypericum perforatum.</title>
        <authorList>
            <person name="Noviana Z."/>
        </authorList>
    </citation>
    <scope>NUCLEOTIDE SEQUENCE [LARGE SCALE GENOMIC DNA]</scope>
    <source>
        <strain evidence="4 5">R5913</strain>
    </source>
</reference>
<dbReference type="Pfam" id="PF24801">
    <property type="entry name" value="FNIII-A_GpJ"/>
    <property type="match status" value="2"/>
</dbReference>
<feature type="domain" description="Tip attachment protein J HDII-ins2" evidence="3">
    <location>
        <begin position="201"/>
        <end position="350"/>
    </location>
</feature>
<dbReference type="PANTHER" id="PTHR36251">
    <property type="entry name" value="FELS-1 PROPHAGE HOST SPECIFICITY PROTEIN-RELATED"/>
    <property type="match status" value="1"/>
</dbReference>
<dbReference type="Pfam" id="PF13550">
    <property type="entry name" value="Phage-tail_3"/>
    <property type="match status" value="1"/>
</dbReference>
<proteinExistence type="predicted"/>
<dbReference type="AlphaFoldDB" id="A0A5J6MQZ5"/>
<name>A0A5J6MQZ5_9PROT</name>
<dbReference type="InterPro" id="IPR032876">
    <property type="entry name" value="J_dom"/>
</dbReference>
<dbReference type="InterPro" id="IPR053171">
    <property type="entry name" value="Viral_Tip_Attach_Protein"/>
</dbReference>
<evidence type="ECO:0000259" key="3">
    <source>
        <dbReference type="Pfam" id="PF24801"/>
    </source>
</evidence>
<sequence length="1181" mass="127431">MPVMQGRGDRISAPGADAIVRGRKGGGKAAGGTVYTPREDPNSLRSKSVVRLTDLLCEGPVVGPLNDSQSILLEDTKLQAVDGSYNFQGITWEFRTGTTDQAPFTGDPALESEQVVGVEVKFDTPITRTITNPDLDAVRVTIRLSALFEQKTNGDLVGSEVEHLIEWRDNGGPWIRSTTNLKWEAFDDTTLDTASGLQVTVQATTAGGAKTQTVDVAAEYRAVGDVSWTALGSKTVTVLNATRRAGGARDDVVAAFLPTAGSATFEIAGLSEDEYEVRATVGTVVAKLGLVPQGAVITGKTMSPYEISYRIDITGTGPWDIRVSRLTPDSDSAQVQNAGFWSRYTEIIDDRLIYPDSALIKYTVDAEQFGDQVPSRGVEGKWLIMEVPANYDPEARTYDGIWDGTFQMAWTNNPAWFLYALLTNTRWGCGIPAENVDKWALYEIGVYNDELVPDGFGGTEPRFTFNGLLNTGEEAYRVIQAVASNCRCMVFWASGTVTVVQDRPRDVERLITPANVIGGRFDWQGTALKARHTYAAVTWNDPGDGYRAAIEPVEDDDGIATLGLRQVDVLAYGSTSQGQSHRAGLWVLETEKSEGELCTWRAGWDQADLTPGMLVAVADPVISGVRYGGRVKSGSTDSAITLDAAVTLFADQTYTLSVVMADNAPEDRDVTTGAGDTDTIEVDPPFSAAPASGAVWVLTSSDIKPIPINILSLREIEQDQVEITGNRHDPTKYDRIELGLVLDPPPTSILGLPPRLPSDMALQESLYSAGPSVRAAVTVSWKDGGDGRSQFYELQAKRPGQQYQIANERIQGTSLQILDTEPGLWSFRVRAISNIGQRSGWLERRDVYLTGTMGPLDDVAGFSIQALNAEAHLTWIAGVNLNRTHYELRFSPVTVAADWGSASVLIEQIGRDATSVNAPLLVGSYLIKAVGDGLESANATLIVSTVAGIDLTATETATEETAFAGSGTNTQVIADQLTLADGETSGTYVFANAIDLGGVYRARLIAHVKAFGESLNNLIDDWTDVDAITNWDGADPSQWRIRLEIRLTLDDPGGTPTWGDWLPFTVGDYLFWGAEFRAQLESLDAGVRPVAEELSVTATLPLDTAHAEDVVSNAAGDTITYASPFHTSPSVGINAQDMATGDYYAITSKSRTGFSIRFFNSAGTGISRTYDWIAVGRGQEQ</sequence>
<feature type="domain" description="Tip attachment protein J" evidence="2">
    <location>
        <begin position="473"/>
        <end position="631"/>
    </location>
</feature>
<dbReference type="InterPro" id="IPR055385">
    <property type="entry name" value="GpJ_HDII-ins2"/>
</dbReference>
<dbReference type="OrthoDB" id="7349961at2"/>
<evidence type="ECO:0000313" key="5">
    <source>
        <dbReference type="Proteomes" id="UP000326202"/>
    </source>
</evidence>
<evidence type="ECO:0000256" key="1">
    <source>
        <dbReference type="SAM" id="MobiDB-lite"/>
    </source>
</evidence>
<dbReference type="EMBL" id="CP042906">
    <property type="protein sequence ID" value="QEX18480.1"/>
    <property type="molecule type" value="Genomic_DNA"/>
</dbReference>
<dbReference type="KEGG" id="htq:FRZ44_37870"/>
<dbReference type="Proteomes" id="UP000326202">
    <property type="component" value="Chromosome"/>
</dbReference>
<accession>A0A5J6MQZ5</accession>